<dbReference type="GO" id="GO:0007155">
    <property type="term" value="P:cell adhesion"/>
    <property type="evidence" value="ECO:0007669"/>
    <property type="project" value="InterPro"/>
</dbReference>
<evidence type="ECO:0000313" key="8">
    <source>
        <dbReference type="Proteomes" id="UP000534332"/>
    </source>
</evidence>
<dbReference type="GO" id="GO:0009289">
    <property type="term" value="C:pilus"/>
    <property type="evidence" value="ECO:0007669"/>
    <property type="project" value="UniProtKB-SubCell"/>
</dbReference>
<comment type="caution">
    <text evidence="6">The sequence shown here is derived from an EMBL/GenBank/DDBJ whole genome shotgun (WGS) entry which is preliminary data.</text>
</comment>
<keyword evidence="3" id="KW-0281">Fimbrium</keyword>
<sequence>MKKTLIALAVAASAVSGMAHAWTNGDFNGSVDIGGSITADDDRQKWLWAVGSDINGFNNSLKNITENKTKLTITVNSNKPILLGKTNEAFSTPVAGGVGAIPQIAFTGYDGTPVELKNPDGVRDKGLAYMVLPMKNEKGDKLGSVTVNASYAGAVMVGKPGSVSLRSLYGGSNNVIFNGGLPINVPGSEFLKGDSAASRTELFGSLSASGMLKQLQGVYPDITTYDIQNNANENMQYTDGTVVSAAYALGIADGQTIELTFDKAVTASTKWSAPLNVAVTYN</sequence>
<dbReference type="AlphaFoldDB" id="A0AAN3KTC7"/>
<gene>
    <name evidence="6" type="ORF">BRV02_004992</name>
    <name evidence="7" type="ORF">JNA65_25680</name>
</gene>
<comment type="subcellular location">
    <subcellularLocation>
        <location evidence="1">Fimbrium</location>
    </subcellularLocation>
</comment>
<dbReference type="EMBL" id="JAETYZ010000063">
    <property type="protein sequence ID" value="MBL6237243.1"/>
    <property type="molecule type" value="Genomic_DNA"/>
</dbReference>
<dbReference type="Proteomes" id="UP000615017">
    <property type="component" value="Unassembled WGS sequence"/>
</dbReference>
<reference evidence="7 9" key="2">
    <citation type="submission" date="2021-01" db="EMBL/GenBank/DDBJ databases">
        <title>Genomes of Escherichia coli STEC strains from raw meat-based diets for companion animals.</title>
        <authorList>
            <person name="Stevens M.J.A."/>
            <person name="Stephan R."/>
        </authorList>
    </citation>
    <scope>NUCLEOTIDE SEQUENCE [LARGE SCALE GENOMIC DNA]</scope>
    <source>
        <strain evidence="7 9">LSC1-58</strain>
    </source>
</reference>
<proteinExistence type="inferred from homology"/>
<feature type="signal peptide" evidence="5">
    <location>
        <begin position="1"/>
        <end position="21"/>
    </location>
</feature>
<dbReference type="InterPro" id="IPR003467">
    <property type="entry name" value="Fimbrial_K88_FaeH"/>
</dbReference>
<evidence type="ECO:0000256" key="2">
    <source>
        <dbReference type="ARBA" id="ARBA00022729"/>
    </source>
</evidence>
<protein>
    <submittedName>
        <fullName evidence="6">Fimbrial protein</fullName>
    </submittedName>
</protein>
<evidence type="ECO:0000256" key="3">
    <source>
        <dbReference type="ARBA" id="ARBA00023263"/>
    </source>
</evidence>
<keyword evidence="2 5" id="KW-0732">Signal</keyword>
<dbReference type="Pfam" id="PF02432">
    <property type="entry name" value="Fimbrial_K88"/>
    <property type="match status" value="1"/>
</dbReference>
<comment type="similarity">
    <text evidence="4">Belongs to the fimbrial K88 protein family.</text>
</comment>
<evidence type="ECO:0000256" key="1">
    <source>
        <dbReference type="ARBA" id="ARBA00004561"/>
    </source>
</evidence>
<dbReference type="EMBL" id="AASSGK010000073">
    <property type="protein sequence ID" value="EFG2163816.1"/>
    <property type="molecule type" value="Genomic_DNA"/>
</dbReference>
<evidence type="ECO:0000313" key="7">
    <source>
        <dbReference type="EMBL" id="MBL6237243.1"/>
    </source>
</evidence>
<evidence type="ECO:0000313" key="9">
    <source>
        <dbReference type="Proteomes" id="UP000615017"/>
    </source>
</evidence>
<feature type="chain" id="PRO_5042873284" evidence="5">
    <location>
        <begin position="22"/>
        <end position="282"/>
    </location>
</feature>
<evidence type="ECO:0000313" key="6">
    <source>
        <dbReference type="EMBL" id="EFG2163816.1"/>
    </source>
</evidence>
<accession>A0AAN3KTC7</accession>
<organism evidence="6 8">
    <name type="scientific">Escherichia coli</name>
    <dbReference type="NCBI Taxonomy" id="562"/>
    <lineage>
        <taxon>Bacteria</taxon>
        <taxon>Pseudomonadati</taxon>
        <taxon>Pseudomonadota</taxon>
        <taxon>Gammaproteobacteria</taxon>
        <taxon>Enterobacterales</taxon>
        <taxon>Enterobacteriaceae</taxon>
        <taxon>Escherichia</taxon>
    </lineage>
</organism>
<dbReference type="Proteomes" id="UP000534332">
    <property type="component" value="Unassembled WGS sequence"/>
</dbReference>
<reference evidence="6 8" key="1">
    <citation type="submission" date="2020-02" db="EMBL/GenBank/DDBJ databases">
        <authorList>
            <person name="Ashton P.M."/>
            <person name="Dallman T."/>
            <person name="Nair S."/>
            <person name="De Pinna E."/>
            <person name="Peters T."/>
            <person name="Grant K."/>
        </authorList>
    </citation>
    <scope>NUCLEOTIDE SEQUENCE [LARGE SCALE GENOMIC DNA]</scope>
    <source>
        <strain evidence="6 8">188143</strain>
    </source>
</reference>
<name>A0AAN3KTC7_ECOLX</name>
<evidence type="ECO:0000256" key="4">
    <source>
        <dbReference type="ARBA" id="ARBA00049989"/>
    </source>
</evidence>
<evidence type="ECO:0000256" key="5">
    <source>
        <dbReference type="SAM" id="SignalP"/>
    </source>
</evidence>
<dbReference type="RefSeq" id="WP_062876702.1">
    <property type="nucleotide sequence ID" value="NZ_JAETYQ010000098.1"/>
</dbReference>